<feature type="domain" description="Pyridoxamine kinase/Phosphomethylpyrimidine kinase" evidence="2">
    <location>
        <begin position="33"/>
        <end position="286"/>
    </location>
</feature>
<dbReference type="InterPro" id="IPR004305">
    <property type="entry name" value="Thiaminase-2/PQQC"/>
</dbReference>
<dbReference type="NCBIfam" id="TIGR00097">
    <property type="entry name" value="HMP-P_kinase"/>
    <property type="match status" value="1"/>
</dbReference>
<dbReference type="HOGENOM" id="CLU_020520_2_1_1"/>
<dbReference type="Gene3D" id="3.40.1190.20">
    <property type="match status" value="1"/>
</dbReference>
<dbReference type="InParanoid" id="A7TI57"/>
<dbReference type="SUPFAM" id="SSF48613">
    <property type="entry name" value="Heme oxygenase-like"/>
    <property type="match status" value="1"/>
</dbReference>
<dbReference type="OMA" id="FWEMFPY"/>
<dbReference type="GO" id="GO:0009228">
    <property type="term" value="P:thiamine biosynthetic process"/>
    <property type="evidence" value="ECO:0007669"/>
    <property type="project" value="InterPro"/>
</dbReference>
<name>A7TI57_VANPO</name>
<dbReference type="FunCoup" id="A7TI57">
    <property type="interactions" value="837"/>
</dbReference>
<evidence type="ECO:0000259" key="2">
    <source>
        <dbReference type="Pfam" id="PF08543"/>
    </source>
</evidence>
<keyword evidence="4" id="KW-1185">Reference proteome</keyword>
<dbReference type="GO" id="GO:0008902">
    <property type="term" value="F:hydroxymethylpyrimidine kinase activity"/>
    <property type="evidence" value="ECO:0007669"/>
    <property type="project" value="TreeGrafter"/>
</dbReference>
<sequence>MTFSTVFINTPPPYLSLASDEVLPVVMTIAGSDSSGGAGVEADIKTISAHRCYAMSCITALTIQTPANVYGVHTTPKDVVSQILDVNLNDMKCNVIKTGMLTEDAIQALSKKLKELGANRPKLVVDPVLVATSGAPLADEKLVKLMKEELTHLADLLTPNIPECYKLIGHKVELKSLQDILDLAKEVSESTNCPNILVKGGHAPWNNESSSFITDVLYLANEQKFIVYKGHYIKTNNTHGTGCTLASAIASNLARDYSLPQSIYGAVEYVQNAVTIGCTVTKKHVTSNGPINHLYAVEIPLEKMVCDECFDAHEVVNHIPNEPSPVANDFFTYLITHPAVAPHWNSYVNHDFVKQVAQGTIAPKKFQFFIEQDYSYLVDYGKVYCIAASKAPNLDEVEKALAIVGNIRREMGEHENRLKEVFGVKDNSYFENIQKGPALKNYSRYFSDVAKRGNWQDLVTSLSPCLMGYGQALINHKDYVVKNEGNVYYEWCQVYSSTWYHEGMEKGKQLLNQIASTYPKENIEVLVNIYAQVCELETKFWDAALEFEG</sequence>
<protein>
    <recommendedName>
        <fullName evidence="5">Pyridoxamine kinase/Phosphomethylpyrimidine kinase domain-containing protein</fullName>
    </recommendedName>
</protein>
<dbReference type="Proteomes" id="UP000000267">
    <property type="component" value="Unassembled WGS sequence"/>
</dbReference>
<dbReference type="GO" id="GO:0008972">
    <property type="term" value="F:phosphomethylpyrimidine kinase activity"/>
    <property type="evidence" value="ECO:0007669"/>
    <property type="project" value="InterPro"/>
</dbReference>
<dbReference type="InterPro" id="IPR016084">
    <property type="entry name" value="Haem_Oase-like_multi-hlx"/>
</dbReference>
<dbReference type="Pfam" id="PF03070">
    <property type="entry name" value="TENA_THI-4"/>
    <property type="match status" value="1"/>
</dbReference>
<reference evidence="3 4" key="1">
    <citation type="journal article" date="2007" name="Proc. Natl. Acad. Sci. U.S.A.">
        <title>Independent sorting-out of thousands of duplicated gene pairs in two yeast species descended from a whole-genome duplication.</title>
        <authorList>
            <person name="Scannell D.R."/>
            <person name="Frank A.C."/>
            <person name="Conant G.C."/>
            <person name="Byrne K.P."/>
            <person name="Woolfit M."/>
            <person name="Wolfe K.H."/>
        </authorList>
    </citation>
    <scope>NUCLEOTIDE SEQUENCE [LARGE SCALE GENOMIC DNA]</scope>
    <source>
        <strain evidence="4">ATCC 22028 / DSM 70294 / BCRC 21397 / CBS 2163 / NBRC 10782 / NRRL Y-8283 / UCD 57-17</strain>
    </source>
</reference>
<dbReference type="FunFam" id="1.20.910.10:FF:000003">
    <property type="entry name" value="Hydroxymethylpyrimidine/phosphomethylpyrimidine kinase THI20"/>
    <property type="match status" value="1"/>
</dbReference>
<dbReference type="InterPro" id="IPR013749">
    <property type="entry name" value="PM/HMP-P_kinase-1"/>
</dbReference>
<evidence type="ECO:0008006" key="5">
    <source>
        <dbReference type="Google" id="ProtNLM"/>
    </source>
</evidence>
<dbReference type="PANTHER" id="PTHR20858">
    <property type="entry name" value="PHOSPHOMETHYLPYRIMIDINE KINASE"/>
    <property type="match status" value="1"/>
</dbReference>
<dbReference type="GO" id="GO:0005829">
    <property type="term" value="C:cytosol"/>
    <property type="evidence" value="ECO:0007669"/>
    <property type="project" value="TreeGrafter"/>
</dbReference>
<dbReference type="EMBL" id="DS480394">
    <property type="protein sequence ID" value="EDO18064.1"/>
    <property type="molecule type" value="Genomic_DNA"/>
</dbReference>
<organism evidence="4">
    <name type="scientific">Vanderwaltozyma polyspora (strain ATCC 22028 / DSM 70294 / BCRC 21397 / CBS 2163 / NBRC 10782 / NRRL Y-8283 / UCD 57-17)</name>
    <name type="common">Kluyveromyces polysporus</name>
    <dbReference type="NCBI Taxonomy" id="436907"/>
    <lineage>
        <taxon>Eukaryota</taxon>
        <taxon>Fungi</taxon>
        <taxon>Dikarya</taxon>
        <taxon>Ascomycota</taxon>
        <taxon>Saccharomycotina</taxon>
        <taxon>Saccharomycetes</taxon>
        <taxon>Saccharomycetales</taxon>
        <taxon>Saccharomycetaceae</taxon>
        <taxon>Vanderwaltozyma</taxon>
    </lineage>
</organism>
<accession>A7TI57</accession>
<dbReference type="SUPFAM" id="SSF53613">
    <property type="entry name" value="Ribokinase-like"/>
    <property type="match status" value="1"/>
</dbReference>
<dbReference type="GO" id="GO:0050334">
    <property type="term" value="F:thiaminase activity"/>
    <property type="evidence" value="ECO:0007669"/>
    <property type="project" value="InterPro"/>
</dbReference>
<dbReference type="CDD" id="cd01169">
    <property type="entry name" value="HMPP_kinase"/>
    <property type="match status" value="1"/>
</dbReference>
<dbReference type="InterPro" id="IPR004399">
    <property type="entry name" value="HMP/HMP-P_kinase_dom"/>
</dbReference>
<dbReference type="NCBIfam" id="TIGR04306">
    <property type="entry name" value="salvage_TenA"/>
    <property type="match status" value="1"/>
</dbReference>
<dbReference type="InterPro" id="IPR027574">
    <property type="entry name" value="Thiaminase_II"/>
</dbReference>
<dbReference type="RefSeq" id="XP_001645922.1">
    <property type="nucleotide sequence ID" value="XM_001645872.1"/>
</dbReference>
<evidence type="ECO:0000313" key="3">
    <source>
        <dbReference type="EMBL" id="EDO18064.1"/>
    </source>
</evidence>
<dbReference type="Pfam" id="PF08543">
    <property type="entry name" value="Phos_pyr_kin"/>
    <property type="match status" value="1"/>
</dbReference>
<dbReference type="eggNOG" id="KOG2598">
    <property type="taxonomic scope" value="Eukaryota"/>
</dbReference>
<dbReference type="KEGG" id="vpo:Kpol_1045p51"/>
<proteinExistence type="predicted"/>
<dbReference type="Gene3D" id="1.20.910.10">
    <property type="entry name" value="Heme oxygenase-like"/>
    <property type="match status" value="1"/>
</dbReference>
<dbReference type="PANTHER" id="PTHR20858:SF17">
    <property type="entry name" value="HYDROXYMETHYLPYRIMIDINE_PHOSPHOMETHYLPYRIMIDINE KINASE THI20-RELATED"/>
    <property type="match status" value="1"/>
</dbReference>
<feature type="domain" description="Thiaminase-2/PQQC" evidence="1">
    <location>
        <begin position="337"/>
        <end position="546"/>
    </location>
</feature>
<evidence type="ECO:0000313" key="4">
    <source>
        <dbReference type="Proteomes" id="UP000000267"/>
    </source>
</evidence>
<dbReference type="GeneID" id="5546334"/>
<dbReference type="AlphaFoldDB" id="A7TI57"/>
<gene>
    <name evidence="3" type="ORF">Kpol_1045p51</name>
</gene>
<dbReference type="STRING" id="436907.A7TI57"/>
<dbReference type="CDD" id="cd19367">
    <property type="entry name" value="TenA_C_ScTHI20-like"/>
    <property type="match status" value="1"/>
</dbReference>
<dbReference type="OrthoDB" id="10028886at2759"/>
<dbReference type="InterPro" id="IPR029056">
    <property type="entry name" value="Ribokinase-like"/>
</dbReference>
<evidence type="ECO:0000259" key="1">
    <source>
        <dbReference type="Pfam" id="PF03070"/>
    </source>
</evidence>
<dbReference type="PhylomeDB" id="A7TI57"/>